<evidence type="ECO:0000259" key="7">
    <source>
        <dbReference type="PROSITE" id="PS51371"/>
    </source>
</evidence>
<evidence type="ECO:0000256" key="1">
    <source>
        <dbReference type="ARBA" id="ARBA00006242"/>
    </source>
</evidence>
<dbReference type="Pfam" id="PF00571">
    <property type="entry name" value="CBS"/>
    <property type="match status" value="4"/>
</dbReference>
<name>G2QJH1_THET4</name>
<dbReference type="RefSeq" id="XP_003664973.1">
    <property type="nucleotide sequence ID" value="XM_003664925.1"/>
</dbReference>
<dbReference type="Gene3D" id="3.40.50.10490">
    <property type="entry name" value="Glucose-6-phosphate isomerase like protein, domain 1"/>
    <property type="match status" value="1"/>
</dbReference>
<dbReference type="InterPro" id="IPR005706">
    <property type="entry name" value="Ribosomal_uS2_bac/mit/plastid"/>
</dbReference>
<evidence type="ECO:0000256" key="6">
    <source>
        <dbReference type="SAM" id="MobiDB-lite"/>
    </source>
</evidence>
<feature type="compositionally biased region" description="Polar residues" evidence="6">
    <location>
        <begin position="48"/>
        <end position="57"/>
    </location>
</feature>
<dbReference type="SMART" id="SM00116">
    <property type="entry name" value="CBS"/>
    <property type="match status" value="4"/>
</dbReference>
<dbReference type="PANTHER" id="PTHR48108:SF26">
    <property type="entry name" value="CBS DOMAIN-CONTAINING PROTEIN DDB_G0289609"/>
    <property type="match status" value="1"/>
</dbReference>
<dbReference type="VEuPathDB" id="FungiDB:MYCTH_2135067"/>
<dbReference type="Pfam" id="PF00318">
    <property type="entry name" value="Ribosomal_S2"/>
    <property type="match status" value="1"/>
</dbReference>
<evidence type="ECO:0000256" key="5">
    <source>
        <dbReference type="PROSITE-ProRule" id="PRU00703"/>
    </source>
</evidence>
<evidence type="ECO:0000256" key="2">
    <source>
        <dbReference type="ARBA" id="ARBA00022737"/>
    </source>
</evidence>
<dbReference type="GO" id="GO:0015935">
    <property type="term" value="C:small ribosomal subunit"/>
    <property type="evidence" value="ECO:0007669"/>
    <property type="project" value="InterPro"/>
</dbReference>
<dbReference type="AlphaFoldDB" id="G2QJH1"/>
<dbReference type="InterPro" id="IPR046342">
    <property type="entry name" value="CBS_dom_sf"/>
</dbReference>
<dbReference type="InterPro" id="IPR018130">
    <property type="entry name" value="Ribosomal_uS2_CS"/>
</dbReference>
<dbReference type="Pfam" id="PF00564">
    <property type="entry name" value="PB1"/>
    <property type="match status" value="1"/>
</dbReference>
<dbReference type="CDD" id="cd01425">
    <property type="entry name" value="RPS2"/>
    <property type="match status" value="1"/>
</dbReference>
<organism evidence="8 9">
    <name type="scientific">Thermothelomyces thermophilus (strain ATCC 42464 / BCRC 31852 / DSM 1799)</name>
    <name type="common">Sporotrichum thermophile</name>
    <dbReference type="NCBI Taxonomy" id="573729"/>
    <lineage>
        <taxon>Eukaryota</taxon>
        <taxon>Fungi</taxon>
        <taxon>Dikarya</taxon>
        <taxon>Ascomycota</taxon>
        <taxon>Pezizomycotina</taxon>
        <taxon>Sordariomycetes</taxon>
        <taxon>Sordariomycetidae</taxon>
        <taxon>Sordariales</taxon>
        <taxon>Chaetomiaceae</taxon>
        <taxon>Thermothelomyces</taxon>
    </lineage>
</organism>
<dbReference type="PANTHER" id="PTHR48108">
    <property type="entry name" value="CBS DOMAIN-CONTAINING PROTEIN CBSX2, CHLOROPLASTIC"/>
    <property type="match status" value="1"/>
</dbReference>
<feature type="compositionally biased region" description="Basic residues" evidence="6">
    <location>
        <begin position="639"/>
        <end position="657"/>
    </location>
</feature>
<feature type="region of interest" description="Disordered" evidence="6">
    <location>
        <begin position="734"/>
        <end position="766"/>
    </location>
</feature>
<dbReference type="InterPro" id="IPR023591">
    <property type="entry name" value="Ribosomal_uS2_flav_dom_sf"/>
</dbReference>
<dbReference type="CDD" id="cd17782">
    <property type="entry name" value="CBS_pair_MUG70_2"/>
    <property type="match status" value="1"/>
</dbReference>
<dbReference type="PROSITE" id="PS51371">
    <property type="entry name" value="CBS"/>
    <property type="match status" value="4"/>
</dbReference>
<comment type="similarity">
    <text evidence="1">Belongs to the universal ribosomal protein uS2 family.</text>
</comment>
<evidence type="ECO:0000313" key="9">
    <source>
        <dbReference type="Proteomes" id="UP000007322"/>
    </source>
</evidence>
<evidence type="ECO:0000313" key="8">
    <source>
        <dbReference type="EMBL" id="AEO59728.1"/>
    </source>
</evidence>
<dbReference type="SMART" id="SM00666">
    <property type="entry name" value="PB1"/>
    <property type="match status" value="1"/>
</dbReference>
<dbReference type="SUPFAM" id="SSF54277">
    <property type="entry name" value="CAD &amp; PB1 domains"/>
    <property type="match status" value="1"/>
</dbReference>
<dbReference type="KEGG" id="mtm:MYCTH_2135067"/>
<dbReference type="SUPFAM" id="SSF54631">
    <property type="entry name" value="CBS-domain pair"/>
    <property type="match status" value="2"/>
</dbReference>
<keyword evidence="4" id="KW-0687">Ribonucleoprotein</keyword>
<feature type="compositionally biased region" description="Basic residues" evidence="6">
    <location>
        <begin position="76"/>
        <end position="88"/>
    </location>
</feature>
<dbReference type="PROSITE" id="PS00962">
    <property type="entry name" value="RIBOSOMAL_S2_1"/>
    <property type="match status" value="1"/>
</dbReference>
<dbReference type="OMA" id="SAVMVCD"/>
<sequence>MSVNPGTLRGAPGRGQGRGTIPFASSPAGQSAIPRPVHDGPSAASEAGGSTVSASRQKQSKRDEAIRRKMENDLSKKKHLTTRARQSRKAPPGTVLALRPSQALQIKPQTTVAEAAQLMAAKREDCVLVTDEDDRIAGIFTAKDLAFRVVGAGLKPTNVTIAEIMTKNPLCARTDTSATDALDLMVRKGFRHLPVMDENQDISGVLDITKCFYDAMEKLERAYASSRRLYDALEGVQSELGTSQPQQIIQYVEALRSKMSGPTLESVLNGLPPTTVTVRTSVKEAAQLMKENHTTAVLVTDQGAITGIFTSKDVVLRVIAPGLDPATCSVVRVMTPHPDFAPMDMSIQAALRKMHDGHYLNLPVMNDSGEIVGMVDVLKLTYATLEQINTMNTTDNEGPAWNKFWLSLDHETESMVSGDGSHHHTNTNARSLMSPDMTRSERHVTDSVAPGDSASHAGLESPRHSAVGAGTPELPPSEVPFPFKFKAPSGRVHRLQVIAAHGMAEFVANVTAKLGSEVDAIGGAPVVEDGKLSGGYALSYLDDEGDSVSITTDQDLLEAIVLARHGRRDKVDLFVHDPKEPPIAPAPAPVPAPAAAEPAVLSTPPASSVVRERGKGALDAEDDSEDDGDVSEDEDAPVRRGRHARTRTAQQLHHHHHQQAEQVIAGVPNELLLPGAIAMLAVVIAGVFTISRLSSRERRPANDFSINISAMILRNFGRRVLAAPISRSCLRSLSSSASRPANAPTTFAEPAQKTQTQDPAPAAQQTTTQAYAAAQAAARQAELAQIPVNYAEYMHQREHTRDIGSRVESRYHPDQMLLDPPHDATLEMLMAAQVHMGHHVSQWNPANQRYIYGERAGIHIISLETTATHLRRAARVVEEVAYCGGLILFVGTRKGHMPAVVRAAELAKGYHLFQKWTPGAITNRDVILANGALKIVDERDRELPGFETHLRDRRPVQPDLVVCLNPLENFPLLHECGIANIPTIGIIDTDADPTWVTYQIPANDDSLRSITLIAGVLGRAGERGQQRRLADAQEGITTWRTPRDIAHFIDKDAENKAREALAAAESAAAEGVLDEKPLTREDFMTDEELLREMMDTPGIAPRP</sequence>
<feature type="compositionally biased region" description="Low complexity" evidence="6">
    <location>
        <begin position="750"/>
        <end position="766"/>
    </location>
</feature>
<feature type="compositionally biased region" description="Basic and acidic residues" evidence="6">
    <location>
        <begin position="60"/>
        <end position="75"/>
    </location>
</feature>
<dbReference type="Gene3D" id="3.10.580.10">
    <property type="entry name" value="CBS-domain"/>
    <property type="match status" value="2"/>
</dbReference>
<feature type="domain" description="CBS" evidence="7">
    <location>
        <begin position="165"/>
        <end position="221"/>
    </location>
</feature>
<feature type="compositionally biased region" description="Pro residues" evidence="6">
    <location>
        <begin position="581"/>
        <end position="592"/>
    </location>
</feature>
<gene>
    <name evidence="8" type="ORF">MYCTH_2135067</name>
</gene>
<feature type="domain" description="CBS" evidence="7">
    <location>
        <begin position="268"/>
        <end position="325"/>
    </location>
</feature>
<dbReference type="SUPFAM" id="SSF52313">
    <property type="entry name" value="Ribosomal protein S2"/>
    <property type="match status" value="1"/>
</dbReference>
<dbReference type="Proteomes" id="UP000007322">
    <property type="component" value="Chromosome 5"/>
</dbReference>
<dbReference type="PRINTS" id="PR00395">
    <property type="entry name" value="RIBOSOMALS2"/>
</dbReference>
<feature type="region of interest" description="Disordered" evidence="6">
    <location>
        <begin position="1"/>
        <end position="94"/>
    </location>
</feature>
<dbReference type="GO" id="GO:0006412">
    <property type="term" value="P:translation"/>
    <property type="evidence" value="ECO:0007669"/>
    <property type="project" value="InterPro"/>
</dbReference>
<keyword evidence="9" id="KW-1185">Reference proteome</keyword>
<dbReference type="CDD" id="cd17781">
    <property type="entry name" value="CBS_pair_MUG70_1"/>
    <property type="match status" value="1"/>
</dbReference>
<feature type="region of interest" description="Disordered" evidence="6">
    <location>
        <begin position="415"/>
        <end position="471"/>
    </location>
</feature>
<dbReference type="InterPro" id="IPR051462">
    <property type="entry name" value="CBS_domain-containing"/>
</dbReference>
<dbReference type="EMBL" id="CP003006">
    <property type="protein sequence ID" value="AEO59728.1"/>
    <property type="molecule type" value="Genomic_DNA"/>
</dbReference>
<dbReference type="InterPro" id="IPR000270">
    <property type="entry name" value="PB1_dom"/>
</dbReference>
<evidence type="ECO:0000256" key="3">
    <source>
        <dbReference type="ARBA" id="ARBA00022980"/>
    </source>
</evidence>
<proteinExistence type="inferred from homology"/>
<keyword evidence="5" id="KW-0129">CBS domain</keyword>
<dbReference type="GeneID" id="11506923"/>
<evidence type="ECO:0000256" key="4">
    <source>
        <dbReference type="ARBA" id="ARBA00023274"/>
    </source>
</evidence>
<feature type="domain" description="CBS" evidence="7">
    <location>
        <begin position="334"/>
        <end position="391"/>
    </location>
</feature>
<reference evidence="8 9" key="1">
    <citation type="journal article" date="2011" name="Nat. Biotechnol.">
        <title>Comparative genomic analysis of the thermophilic biomass-degrading fungi Myceliophthora thermophila and Thielavia terrestris.</title>
        <authorList>
            <person name="Berka R.M."/>
            <person name="Grigoriev I.V."/>
            <person name="Otillar R."/>
            <person name="Salamov A."/>
            <person name="Grimwood J."/>
            <person name="Reid I."/>
            <person name="Ishmael N."/>
            <person name="John T."/>
            <person name="Darmond C."/>
            <person name="Moisan M.-C."/>
            <person name="Henrissat B."/>
            <person name="Coutinho P.M."/>
            <person name="Lombard V."/>
            <person name="Natvig D.O."/>
            <person name="Lindquist E."/>
            <person name="Schmutz J."/>
            <person name="Lucas S."/>
            <person name="Harris P."/>
            <person name="Powlowski J."/>
            <person name="Bellemare A."/>
            <person name="Taylor D."/>
            <person name="Butler G."/>
            <person name="de Vries R.P."/>
            <person name="Allijn I.E."/>
            <person name="van den Brink J."/>
            <person name="Ushinsky S."/>
            <person name="Storms R."/>
            <person name="Powell A.J."/>
            <person name="Paulsen I.T."/>
            <person name="Elbourne L.D.H."/>
            <person name="Baker S.E."/>
            <person name="Magnuson J."/>
            <person name="LaBoissiere S."/>
            <person name="Clutterbuck A.J."/>
            <person name="Martinez D."/>
            <person name="Wogulis M."/>
            <person name="de Leon A.L."/>
            <person name="Rey M.W."/>
            <person name="Tsang A."/>
        </authorList>
    </citation>
    <scope>NUCLEOTIDE SEQUENCE [LARGE SCALE GENOMIC DNA]</scope>
    <source>
        <strain evidence="9">ATCC 42464 / BCRC 31852 / DSM 1799</strain>
    </source>
</reference>
<dbReference type="InParanoid" id="G2QJH1"/>
<dbReference type="STRING" id="573729.G2QJH1"/>
<keyword evidence="2" id="KW-0677">Repeat</keyword>
<dbReference type="OrthoDB" id="418595at2759"/>
<feature type="region of interest" description="Disordered" evidence="6">
    <location>
        <begin position="576"/>
        <end position="660"/>
    </location>
</feature>
<dbReference type="NCBIfam" id="TIGR01011">
    <property type="entry name" value="rpsB_bact"/>
    <property type="match status" value="1"/>
</dbReference>
<accession>G2QJH1</accession>
<dbReference type="HOGENOM" id="CLU_009026_0_0_1"/>
<protein>
    <recommendedName>
        <fullName evidence="7">CBS domain-containing protein</fullName>
    </recommendedName>
</protein>
<dbReference type="InterPro" id="IPR000644">
    <property type="entry name" value="CBS_dom"/>
</dbReference>
<feature type="compositionally biased region" description="Acidic residues" evidence="6">
    <location>
        <begin position="619"/>
        <end position="635"/>
    </location>
</feature>
<dbReference type="HAMAP" id="MF_00291_B">
    <property type="entry name" value="Ribosomal_uS2_B"/>
    <property type="match status" value="1"/>
</dbReference>
<dbReference type="GO" id="GO:0003735">
    <property type="term" value="F:structural constituent of ribosome"/>
    <property type="evidence" value="ECO:0007669"/>
    <property type="project" value="InterPro"/>
</dbReference>
<dbReference type="InterPro" id="IPR001865">
    <property type="entry name" value="Ribosomal_uS2"/>
</dbReference>
<feature type="domain" description="CBS" evidence="7">
    <location>
        <begin position="98"/>
        <end position="157"/>
    </location>
</feature>
<keyword evidence="3" id="KW-0689">Ribosomal protein</keyword>
<dbReference type="eggNOG" id="KOG0832">
    <property type="taxonomic scope" value="Eukaryota"/>
</dbReference>